<organism evidence="2 3">
    <name type="scientific">Marinospirillum insulare</name>
    <dbReference type="NCBI Taxonomy" id="217169"/>
    <lineage>
        <taxon>Bacteria</taxon>
        <taxon>Pseudomonadati</taxon>
        <taxon>Pseudomonadota</taxon>
        <taxon>Gammaproteobacteria</taxon>
        <taxon>Oceanospirillales</taxon>
        <taxon>Oceanospirillaceae</taxon>
        <taxon>Marinospirillum</taxon>
    </lineage>
</organism>
<keyword evidence="3" id="KW-1185">Reference proteome</keyword>
<comment type="caution">
    <text evidence="2">The sequence shown here is derived from an EMBL/GenBank/DDBJ whole genome shotgun (WGS) entry which is preliminary data.</text>
</comment>
<name>A0ABQ5ZYU9_9GAMM</name>
<reference evidence="3" key="1">
    <citation type="journal article" date="2019" name="Int. J. Syst. Evol. Microbiol.">
        <title>The Global Catalogue of Microorganisms (GCM) 10K type strain sequencing project: providing services to taxonomists for standard genome sequencing and annotation.</title>
        <authorList>
            <consortium name="The Broad Institute Genomics Platform"/>
            <consortium name="The Broad Institute Genome Sequencing Center for Infectious Disease"/>
            <person name="Wu L."/>
            <person name="Ma J."/>
        </authorList>
    </citation>
    <scope>NUCLEOTIDE SEQUENCE [LARGE SCALE GENOMIC DNA]</scope>
    <source>
        <strain evidence="3">NBRC 100033</strain>
    </source>
</reference>
<proteinExistence type="predicted"/>
<evidence type="ECO:0000313" key="3">
    <source>
        <dbReference type="Proteomes" id="UP001156682"/>
    </source>
</evidence>
<gene>
    <name evidence="2" type="ORF">GCM10007878_26030</name>
</gene>
<protein>
    <submittedName>
        <fullName evidence="2">Uncharacterized protein</fullName>
    </submittedName>
</protein>
<sequence>MVRDESTKTDKTPSPSMRGSKGAKDDKAGRKFSPTRIINKIKTKGLGLFLVEVTGNILSSEILGSKWRNDLQ</sequence>
<evidence type="ECO:0000256" key="1">
    <source>
        <dbReference type="SAM" id="MobiDB-lite"/>
    </source>
</evidence>
<evidence type="ECO:0000313" key="2">
    <source>
        <dbReference type="EMBL" id="GLR65164.1"/>
    </source>
</evidence>
<feature type="region of interest" description="Disordered" evidence="1">
    <location>
        <begin position="1"/>
        <end position="34"/>
    </location>
</feature>
<dbReference type="Proteomes" id="UP001156682">
    <property type="component" value="Unassembled WGS sequence"/>
</dbReference>
<dbReference type="EMBL" id="BSOR01000078">
    <property type="protein sequence ID" value="GLR65164.1"/>
    <property type="molecule type" value="Genomic_DNA"/>
</dbReference>
<feature type="compositionally biased region" description="Basic and acidic residues" evidence="1">
    <location>
        <begin position="1"/>
        <end position="11"/>
    </location>
</feature>
<accession>A0ABQ5ZYU9</accession>